<dbReference type="AlphaFoldDB" id="A0A1H6CQI8"/>
<proteinExistence type="predicted"/>
<accession>A0A1H6CQI8</accession>
<keyword evidence="1 2" id="KW-0732">Signal</keyword>
<dbReference type="InterPro" id="IPR038404">
    <property type="entry name" value="TRAP_DctP_sf"/>
</dbReference>
<evidence type="ECO:0000313" key="4">
    <source>
        <dbReference type="Proteomes" id="UP000236745"/>
    </source>
</evidence>
<organism evidence="3 4">
    <name type="scientific">Marinobacterium lutimaris</name>
    <dbReference type="NCBI Taxonomy" id="568106"/>
    <lineage>
        <taxon>Bacteria</taxon>
        <taxon>Pseudomonadati</taxon>
        <taxon>Pseudomonadota</taxon>
        <taxon>Gammaproteobacteria</taxon>
        <taxon>Oceanospirillales</taxon>
        <taxon>Oceanospirillaceae</taxon>
        <taxon>Marinobacterium</taxon>
    </lineage>
</organism>
<dbReference type="CDD" id="cd13666">
    <property type="entry name" value="PBP2_TRAP_DctP_like_1"/>
    <property type="match status" value="1"/>
</dbReference>
<dbReference type="PANTHER" id="PTHR33376">
    <property type="match status" value="1"/>
</dbReference>
<sequence>MLIKKTTQGLMLALALTTGFTQAAQARDLRLAPGVVQFHPGYNPLYTEFQAQLPKQSDGKLNSRMLGVEAVSISEMRTGLSSGLVDVGPFLPAYFPADLPEMNLVGDLAFLGDDPQAMGAAMTEYIVTCGDCQAELRKLGISYTSSYSSNIYHVLSTKPIKDMADMKGMRLRVGGPQFSRWVEAMGATPVSTPVTETFEALSQGVIDGTVTSSADIVSFRLDDTVGYISAINLGTYHSVITHAVNAKTWKSLSAEERKAIAVSATMSGVLATDRWAEISAEAEQKDVEIIEPSEDLVAATSAFVESDLGVAAAQAGERYGIEKAAEKIARFRQLVDKWHAISEEAAGDSSKMAEAVKREVWDKVDFSTYGV</sequence>
<dbReference type="EMBL" id="FNVQ01000004">
    <property type="protein sequence ID" value="SEG75013.1"/>
    <property type="molecule type" value="Genomic_DNA"/>
</dbReference>
<dbReference type="OrthoDB" id="6073716at2"/>
<feature type="chain" id="PRO_5009295103" evidence="2">
    <location>
        <begin position="24"/>
        <end position="371"/>
    </location>
</feature>
<name>A0A1H6CQI8_9GAMM</name>
<evidence type="ECO:0000256" key="2">
    <source>
        <dbReference type="SAM" id="SignalP"/>
    </source>
</evidence>
<dbReference type="PANTHER" id="PTHR33376:SF15">
    <property type="entry name" value="BLL6794 PROTEIN"/>
    <property type="match status" value="1"/>
</dbReference>
<dbReference type="NCBIfam" id="NF037995">
    <property type="entry name" value="TRAP_S1"/>
    <property type="match status" value="1"/>
</dbReference>
<gene>
    <name evidence="3" type="ORF">SAMN05444390_1044</name>
</gene>
<keyword evidence="4" id="KW-1185">Reference proteome</keyword>
<dbReference type="InterPro" id="IPR018389">
    <property type="entry name" value="DctP_fam"/>
</dbReference>
<protein>
    <submittedName>
        <fullName evidence="3">TRAP-type C4-dicarboxylate transport system, substrate-binding protein</fullName>
    </submittedName>
</protein>
<evidence type="ECO:0000256" key="1">
    <source>
        <dbReference type="ARBA" id="ARBA00022729"/>
    </source>
</evidence>
<feature type="signal peptide" evidence="2">
    <location>
        <begin position="1"/>
        <end position="23"/>
    </location>
</feature>
<dbReference type="Gene3D" id="3.40.190.170">
    <property type="entry name" value="Bacterial extracellular solute-binding protein, family 7"/>
    <property type="match status" value="1"/>
</dbReference>
<dbReference type="RefSeq" id="WP_104004411.1">
    <property type="nucleotide sequence ID" value="NZ_FNVQ01000004.1"/>
</dbReference>
<dbReference type="Pfam" id="PF03480">
    <property type="entry name" value="DctP"/>
    <property type="match status" value="1"/>
</dbReference>
<reference evidence="3 4" key="1">
    <citation type="submission" date="2016-10" db="EMBL/GenBank/DDBJ databases">
        <authorList>
            <person name="de Groot N.N."/>
        </authorList>
    </citation>
    <scope>NUCLEOTIDE SEQUENCE [LARGE SCALE GENOMIC DNA]</scope>
    <source>
        <strain evidence="3 4">DSM 22012</strain>
    </source>
</reference>
<dbReference type="Proteomes" id="UP000236745">
    <property type="component" value="Unassembled WGS sequence"/>
</dbReference>
<evidence type="ECO:0000313" key="3">
    <source>
        <dbReference type="EMBL" id="SEG75013.1"/>
    </source>
</evidence>
<dbReference type="GO" id="GO:0055085">
    <property type="term" value="P:transmembrane transport"/>
    <property type="evidence" value="ECO:0007669"/>
    <property type="project" value="InterPro"/>
</dbReference>